<organism evidence="1 2">
    <name type="scientific">Papaver atlanticum</name>
    <dbReference type="NCBI Taxonomy" id="357466"/>
    <lineage>
        <taxon>Eukaryota</taxon>
        <taxon>Viridiplantae</taxon>
        <taxon>Streptophyta</taxon>
        <taxon>Embryophyta</taxon>
        <taxon>Tracheophyta</taxon>
        <taxon>Spermatophyta</taxon>
        <taxon>Magnoliopsida</taxon>
        <taxon>Ranunculales</taxon>
        <taxon>Papaveraceae</taxon>
        <taxon>Papaveroideae</taxon>
        <taxon>Papaver</taxon>
    </lineage>
</organism>
<reference evidence="1" key="1">
    <citation type="submission" date="2022-04" db="EMBL/GenBank/DDBJ databases">
        <title>A functionally conserved STORR gene fusion in Papaver species that diverged 16.8 million years ago.</title>
        <authorList>
            <person name="Catania T."/>
        </authorList>
    </citation>
    <scope>NUCLEOTIDE SEQUENCE</scope>
    <source>
        <strain evidence="1">S-188037</strain>
    </source>
</reference>
<gene>
    <name evidence="1" type="ORF">MKW98_008980</name>
</gene>
<dbReference type="Proteomes" id="UP001202328">
    <property type="component" value="Unassembled WGS sequence"/>
</dbReference>
<evidence type="ECO:0000313" key="1">
    <source>
        <dbReference type="EMBL" id="KAI3838029.1"/>
    </source>
</evidence>
<dbReference type="EMBL" id="JAJJMB010017528">
    <property type="protein sequence ID" value="KAI3838029.1"/>
    <property type="molecule type" value="Genomic_DNA"/>
</dbReference>
<proteinExistence type="predicted"/>
<accession>A0AAD4X465</accession>
<name>A0AAD4X465_9MAGN</name>
<protein>
    <submittedName>
        <fullName evidence="1">Uncharacterized protein</fullName>
    </submittedName>
</protein>
<keyword evidence="2" id="KW-1185">Reference proteome</keyword>
<sequence>MILKFLHCFLRISITAFFSMKVMEFHLGDLKKKSILRSFLPAGFTYVSVGQHEMKTSHLSHEFSFRKLTGITVNRSR</sequence>
<dbReference type="AlphaFoldDB" id="A0AAD4X465"/>
<comment type="caution">
    <text evidence="1">The sequence shown here is derived from an EMBL/GenBank/DDBJ whole genome shotgun (WGS) entry which is preliminary data.</text>
</comment>
<evidence type="ECO:0000313" key="2">
    <source>
        <dbReference type="Proteomes" id="UP001202328"/>
    </source>
</evidence>